<feature type="domain" description="DUF7282" evidence="4">
    <location>
        <begin position="151"/>
        <end position="251"/>
    </location>
</feature>
<feature type="transmembrane region" description="Helical" evidence="3">
    <location>
        <begin position="304"/>
        <end position="322"/>
    </location>
</feature>
<evidence type="ECO:0000256" key="1">
    <source>
        <dbReference type="ARBA" id="ARBA00022729"/>
    </source>
</evidence>
<keyword evidence="3" id="KW-0812">Transmembrane</keyword>
<dbReference type="Proteomes" id="UP001597034">
    <property type="component" value="Unassembled WGS sequence"/>
</dbReference>
<organism evidence="5 6">
    <name type="scientific">Haloarchaeobius litoreus</name>
    <dbReference type="NCBI Taxonomy" id="755306"/>
    <lineage>
        <taxon>Archaea</taxon>
        <taxon>Methanobacteriati</taxon>
        <taxon>Methanobacteriota</taxon>
        <taxon>Stenosarchaea group</taxon>
        <taxon>Halobacteria</taxon>
        <taxon>Halobacteriales</taxon>
        <taxon>Halorubellaceae</taxon>
        <taxon>Haloarchaeobius</taxon>
    </lineage>
</organism>
<dbReference type="AlphaFoldDB" id="A0ABD6DI75"/>
<sequence length="327" mass="34608">MRRPLALLLAFAMVSSLLATPVAAHGSHVRADPQVSDDGTIVVESMFSVNGGYLVVHQDQGDQPGRPVGVADIESGARSNFEIRIDQQYWDDHEGDRTYWIVLHRDQNPDDGGFDPMVDSAVTGLHGSYVAARIPVGKSTDGPARVLAAEYNGQRIDSPSVTLSRVQLNQPGYVVLQRVQSGAPAEVIGTRALDPGTYDNLSVDIDDSLFESMNVDGTQSIAATLHTSDGDGSFQADGDTVVAPDGEPVRTFFSFSKVANTSATTQPLINTPDGTQRQTPAETSGTSETATTETETGASTGPTPGFGVVATLVGALLAVLAVRRRRR</sequence>
<dbReference type="InterPro" id="IPR026371">
    <property type="entry name" value="PGF_CTERM"/>
</dbReference>
<dbReference type="InterPro" id="IPR055706">
    <property type="entry name" value="Slg1/2_DUF7282"/>
</dbReference>
<evidence type="ECO:0000259" key="4">
    <source>
        <dbReference type="Pfam" id="PF23951"/>
    </source>
</evidence>
<proteinExistence type="predicted"/>
<dbReference type="NCBIfam" id="TIGR04126">
    <property type="entry name" value="PGF_CTERM"/>
    <property type="match status" value="1"/>
</dbReference>
<keyword evidence="1" id="KW-0732">Signal</keyword>
<dbReference type="Pfam" id="PF23951">
    <property type="entry name" value="DUF7282"/>
    <property type="match status" value="2"/>
</dbReference>
<dbReference type="RefSeq" id="WP_256398473.1">
    <property type="nucleotide sequence ID" value="NZ_JANHJR010000001.1"/>
</dbReference>
<dbReference type="EMBL" id="JBHUDO010000002">
    <property type="protein sequence ID" value="MFD1646005.1"/>
    <property type="molecule type" value="Genomic_DNA"/>
</dbReference>
<feature type="region of interest" description="Disordered" evidence="2">
    <location>
        <begin position="263"/>
        <end position="304"/>
    </location>
</feature>
<keyword evidence="3" id="KW-1133">Transmembrane helix</keyword>
<protein>
    <submittedName>
        <fullName evidence="5">PGF-CTERM sorting domain-containing protein</fullName>
    </submittedName>
</protein>
<dbReference type="GO" id="GO:0030115">
    <property type="term" value="C:S-layer"/>
    <property type="evidence" value="ECO:0007669"/>
    <property type="project" value="UniProtKB-SubCell"/>
</dbReference>
<evidence type="ECO:0000313" key="5">
    <source>
        <dbReference type="EMBL" id="MFD1646005.1"/>
    </source>
</evidence>
<feature type="compositionally biased region" description="Low complexity" evidence="2">
    <location>
        <begin position="279"/>
        <end position="304"/>
    </location>
</feature>
<feature type="compositionally biased region" description="Polar residues" evidence="2">
    <location>
        <begin position="263"/>
        <end position="278"/>
    </location>
</feature>
<comment type="caution">
    <text evidence="5">The sequence shown here is derived from an EMBL/GenBank/DDBJ whole genome shotgun (WGS) entry which is preliminary data.</text>
</comment>
<accession>A0ABD6DI75</accession>
<evidence type="ECO:0000256" key="2">
    <source>
        <dbReference type="SAM" id="MobiDB-lite"/>
    </source>
</evidence>
<feature type="domain" description="DUF7282" evidence="4">
    <location>
        <begin position="28"/>
        <end position="130"/>
    </location>
</feature>
<keyword evidence="3" id="KW-0472">Membrane</keyword>
<gene>
    <name evidence="5" type="ORF">ACFSBL_09955</name>
</gene>
<keyword evidence="6" id="KW-1185">Reference proteome</keyword>
<evidence type="ECO:0000256" key="3">
    <source>
        <dbReference type="SAM" id="Phobius"/>
    </source>
</evidence>
<dbReference type="GO" id="GO:0005886">
    <property type="term" value="C:plasma membrane"/>
    <property type="evidence" value="ECO:0007669"/>
    <property type="project" value="UniProtKB-SubCell"/>
</dbReference>
<name>A0ABD6DI75_9EURY</name>
<evidence type="ECO:0000313" key="6">
    <source>
        <dbReference type="Proteomes" id="UP001597034"/>
    </source>
</evidence>
<reference evidence="5 6" key="1">
    <citation type="journal article" date="2019" name="Int. J. Syst. Evol. Microbiol.">
        <title>The Global Catalogue of Microorganisms (GCM) 10K type strain sequencing project: providing services to taxonomists for standard genome sequencing and annotation.</title>
        <authorList>
            <consortium name="The Broad Institute Genomics Platform"/>
            <consortium name="The Broad Institute Genome Sequencing Center for Infectious Disease"/>
            <person name="Wu L."/>
            <person name="Ma J."/>
        </authorList>
    </citation>
    <scope>NUCLEOTIDE SEQUENCE [LARGE SCALE GENOMIC DNA]</scope>
    <source>
        <strain evidence="5 6">CGMCC 1.10390</strain>
    </source>
</reference>